<feature type="domain" description="Tyr recombinase" evidence="2">
    <location>
        <begin position="109"/>
        <end position="309"/>
    </location>
</feature>
<protein>
    <submittedName>
        <fullName evidence="3">Integrase</fullName>
    </submittedName>
</protein>
<dbReference type="PANTHER" id="PTHR30349:SF64">
    <property type="entry name" value="PROPHAGE INTEGRASE INTD-RELATED"/>
    <property type="match status" value="1"/>
</dbReference>
<dbReference type="RefSeq" id="WP_007888061.1">
    <property type="nucleotide sequence ID" value="NZ_CABJFX010000001.1"/>
</dbReference>
<comment type="caution">
    <text evidence="3">The sequence shown here is derived from an EMBL/GenBank/DDBJ whole genome shotgun (WGS) entry which is preliminary data.</text>
</comment>
<name>A0A3R6H4J1_9FIRM</name>
<gene>
    <name evidence="3" type="ORF">DW914_01565</name>
</gene>
<evidence type="ECO:0000313" key="4">
    <source>
        <dbReference type="Proteomes" id="UP000283492"/>
    </source>
</evidence>
<dbReference type="EMBL" id="QSFX01000001">
    <property type="protein sequence ID" value="RHA91896.1"/>
    <property type="molecule type" value="Genomic_DNA"/>
</dbReference>
<dbReference type="AlphaFoldDB" id="A0A3R6H4J1"/>
<dbReference type="Gene3D" id="1.10.443.10">
    <property type="entry name" value="Intergrase catalytic core"/>
    <property type="match status" value="1"/>
</dbReference>
<dbReference type="Proteomes" id="UP000283492">
    <property type="component" value="Unassembled WGS sequence"/>
</dbReference>
<keyword evidence="1" id="KW-0233">DNA recombination</keyword>
<evidence type="ECO:0000313" key="3">
    <source>
        <dbReference type="EMBL" id="RHA91896.1"/>
    </source>
</evidence>
<dbReference type="InterPro" id="IPR013762">
    <property type="entry name" value="Integrase-like_cat_sf"/>
</dbReference>
<dbReference type="SUPFAM" id="SSF56349">
    <property type="entry name" value="DNA breaking-rejoining enzymes"/>
    <property type="match status" value="1"/>
</dbReference>
<reference evidence="3 4" key="1">
    <citation type="submission" date="2018-08" db="EMBL/GenBank/DDBJ databases">
        <title>A genome reference for cultivated species of the human gut microbiota.</title>
        <authorList>
            <person name="Zou Y."/>
            <person name="Xue W."/>
            <person name="Luo G."/>
        </authorList>
    </citation>
    <scope>NUCLEOTIDE SEQUENCE [LARGE SCALE GENOMIC DNA]</scope>
    <source>
        <strain evidence="3 4">AM42-1AC</strain>
    </source>
</reference>
<dbReference type="InterPro" id="IPR011010">
    <property type="entry name" value="DNA_brk_join_enz"/>
</dbReference>
<evidence type="ECO:0000259" key="2">
    <source>
        <dbReference type="PROSITE" id="PS51898"/>
    </source>
</evidence>
<dbReference type="GO" id="GO:0003677">
    <property type="term" value="F:DNA binding"/>
    <property type="evidence" value="ECO:0007669"/>
    <property type="project" value="InterPro"/>
</dbReference>
<dbReference type="PROSITE" id="PS51898">
    <property type="entry name" value="TYR_RECOMBINASE"/>
    <property type="match status" value="1"/>
</dbReference>
<evidence type="ECO:0000256" key="1">
    <source>
        <dbReference type="ARBA" id="ARBA00023172"/>
    </source>
</evidence>
<dbReference type="GeneID" id="75163861"/>
<accession>A0A3R6H4J1</accession>
<sequence>MKKRTVGSFDGPFAPMLDLFVKQKQALGYDYVGGYNALHVFDTFSKRYEVKNYELSKEIVLAWSQKRPNENDTTRSARIMYLQHFAIFLNSQGYSGYIAPPQKYHFSQHTAYVFTKAEIKKLFISLDQMEYTPNSPYRHLSFPLLYRMLYGCGFRISELLNLTVGDVDIERGIIHIHDSKNGNERLVPMAATLAARCRTYTESVHNDHEEDFPFFFKKDGTGYCVSNIERHFREQLWLAGIPYLGKELGPRVHDLRHTFICHRLNQWAKEGVDLTAMLPILSKYVGHTGIASTQYYLKLTAEAFPDVLEQMDELTGHVFPEVGGVMYEE</sequence>
<organism evidence="3 4">
    <name type="scientific">Roseburia inulinivorans</name>
    <dbReference type="NCBI Taxonomy" id="360807"/>
    <lineage>
        <taxon>Bacteria</taxon>
        <taxon>Bacillati</taxon>
        <taxon>Bacillota</taxon>
        <taxon>Clostridia</taxon>
        <taxon>Lachnospirales</taxon>
        <taxon>Lachnospiraceae</taxon>
        <taxon>Roseburia</taxon>
    </lineage>
</organism>
<dbReference type="PANTHER" id="PTHR30349">
    <property type="entry name" value="PHAGE INTEGRASE-RELATED"/>
    <property type="match status" value="1"/>
</dbReference>
<proteinExistence type="predicted"/>
<dbReference type="InterPro" id="IPR050090">
    <property type="entry name" value="Tyrosine_recombinase_XerCD"/>
</dbReference>
<dbReference type="InterPro" id="IPR002104">
    <property type="entry name" value="Integrase_catalytic"/>
</dbReference>
<dbReference type="GO" id="GO:0006310">
    <property type="term" value="P:DNA recombination"/>
    <property type="evidence" value="ECO:0007669"/>
    <property type="project" value="UniProtKB-KW"/>
</dbReference>
<dbReference type="Pfam" id="PF00589">
    <property type="entry name" value="Phage_integrase"/>
    <property type="match status" value="1"/>
</dbReference>
<dbReference type="GO" id="GO:0015074">
    <property type="term" value="P:DNA integration"/>
    <property type="evidence" value="ECO:0007669"/>
    <property type="project" value="InterPro"/>
</dbReference>